<proteinExistence type="predicted"/>
<evidence type="ECO:0000313" key="2">
    <source>
        <dbReference type="EMBL" id="RYU48666.1"/>
    </source>
</evidence>
<dbReference type="Pfam" id="PF03843">
    <property type="entry name" value="Slp"/>
    <property type="match status" value="1"/>
</dbReference>
<evidence type="ECO:0000313" key="7">
    <source>
        <dbReference type="Proteomes" id="UP000294166"/>
    </source>
</evidence>
<dbReference type="PANTHER" id="PTHR37530">
    <property type="entry name" value="OUTER MEMBRANE PROTEIN SLP"/>
    <property type="match status" value="1"/>
</dbReference>
<keyword evidence="1" id="KW-0732">Signal</keyword>
<dbReference type="InterPro" id="IPR004658">
    <property type="entry name" value="OMP_Slp"/>
</dbReference>
<dbReference type="OrthoDB" id="5295757at2"/>
<dbReference type="PIRSF" id="PIRSF004982">
    <property type="entry name" value="SlP"/>
    <property type="match status" value="1"/>
</dbReference>
<name>A0A4Q5KTT0_9GAMM</name>
<dbReference type="RefSeq" id="WP_130048204.1">
    <property type="nucleotide sequence ID" value="NZ_SEZJ01000001.1"/>
</dbReference>
<dbReference type="Proteomes" id="UP000293465">
    <property type="component" value="Unassembled WGS sequence"/>
</dbReference>
<dbReference type="Proteomes" id="UP000294063">
    <property type="component" value="Unassembled WGS sequence"/>
</dbReference>
<dbReference type="AlphaFoldDB" id="A0A4Q5KTT0"/>
<dbReference type="EMBL" id="SEZN01000018">
    <property type="protein sequence ID" value="RYU64096.1"/>
    <property type="molecule type" value="Genomic_DNA"/>
</dbReference>
<evidence type="ECO:0000256" key="1">
    <source>
        <dbReference type="SAM" id="SignalP"/>
    </source>
</evidence>
<dbReference type="PANTHER" id="PTHR37530:SF1">
    <property type="entry name" value="OUTER MEMBRANE PROTEIN SLP"/>
    <property type="match status" value="1"/>
</dbReference>
<dbReference type="Proteomes" id="UP000294166">
    <property type="component" value="Unassembled WGS sequence"/>
</dbReference>
<evidence type="ECO:0000313" key="3">
    <source>
        <dbReference type="EMBL" id="RYU51557.1"/>
    </source>
</evidence>
<comment type="caution">
    <text evidence="2">The sequence shown here is derived from an EMBL/GenBank/DDBJ whole genome shotgun (WGS) entry which is preliminary data.</text>
</comment>
<reference evidence="5 6" key="1">
    <citation type="submission" date="2019-02" db="EMBL/GenBank/DDBJ databases">
        <title>Genome sequences of Aliivibrio finisterrensis strains from farmed Atlantic salmon.</title>
        <authorList>
            <person name="Bowman J.P."/>
        </authorList>
    </citation>
    <scope>NUCLEOTIDE SEQUENCE [LARGE SCALE GENOMIC DNA]</scope>
    <source>
        <strain evidence="4 7">A21</strain>
        <strain evidence="2 5">A32</strain>
        <strain evidence="3 6">A46</strain>
    </source>
</reference>
<evidence type="ECO:0000313" key="4">
    <source>
        <dbReference type="EMBL" id="RYU64096.1"/>
    </source>
</evidence>
<keyword evidence="2" id="KW-0449">Lipoprotein</keyword>
<feature type="chain" id="PRO_5044608279" evidence="1">
    <location>
        <begin position="21"/>
        <end position="183"/>
    </location>
</feature>
<feature type="signal peptide" evidence="1">
    <location>
        <begin position="1"/>
        <end position="20"/>
    </location>
</feature>
<dbReference type="GeneID" id="56273685"/>
<evidence type="ECO:0000313" key="6">
    <source>
        <dbReference type="Proteomes" id="UP000294063"/>
    </source>
</evidence>
<dbReference type="GO" id="GO:0019867">
    <property type="term" value="C:outer membrane"/>
    <property type="evidence" value="ECO:0007669"/>
    <property type="project" value="InterPro"/>
</dbReference>
<keyword evidence="7" id="KW-1185">Reference proteome</keyword>
<dbReference type="NCBIfam" id="TIGR00752">
    <property type="entry name" value="slp"/>
    <property type="match status" value="1"/>
</dbReference>
<dbReference type="EMBL" id="SEZK01000013">
    <property type="protein sequence ID" value="RYU51557.1"/>
    <property type="molecule type" value="Genomic_DNA"/>
</dbReference>
<dbReference type="EMBL" id="SEZJ01000001">
    <property type="protein sequence ID" value="RYU48666.1"/>
    <property type="molecule type" value="Genomic_DNA"/>
</dbReference>
<evidence type="ECO:0000313" key="5">
    <source>
        <dbReference type="Proteomes" id="UP000293465"/>
    </source>
</evidence>
<sequence>MKQTVCFFLVLLLAGCSSLPQELTSSQAVVITEYSAFSTVAESNRESDVRLGGVIARIDNLTTTTRIEVVNLPISSSGKPDIAQEPNGRFVVYFDGFIDPVTYAKGRLITVLGQSNGIEKATVGDYLYSFPIITGVGIHLWQVQEYVVTNDFNMNYMPCTGSRCLHQRSRLETRRGKVVQEVQ</sequence>
<protein>
    <submittedName>
        <fullName evidence="2">Slp family lipoprotein</fullName>
    </submittedName>
</protein>
<dbReference type="PROSITE" id="PS51257">
    <property type="entry name" value="PROKAR_LIPOPROTEIN"/>
    <property type="match status" value="1"/>
</dbReference>
<accession>A0A4Q5KTT0</accession>
<gene>
    <name evidence="2" type="ORF">ERW49_01480</name>
    <name evidence="4" type="ORF">ERW53_11160</name>
    <name evidence="3" type="ORF">ERW57_09290</name>
</gene>
<organism evidence="2 5">
    <name type="scientific">Aliivibrio finisterrensis</name>
    <dbReference type="NCBI Taxonomy" id="511998"/>
    <lineage>
        <taxon>Bacteria</taxon>
        <taxon>Pseudomonadati</taxon>
        <taxon>Pseudomonadota</taxon>
        <taxon>Gammaproteobacteria</taxon>
        <taxon>Vibrionales</taxon>
        <taxon>Vibrionaceae</taxon>
        <taxon>Aliivibrio</taxon>
    </lineage>
</organism>